<dbReference type="PANTHER" id="PTHR42852">
    <property type="entry name" value="THIOL:DISULFIDE INTERCHANGE PROTEIN DSBE"/>
    <property type="match status" value="1"/>
</dbReference>
<keyword evidence="8" id="KW-1185">Reference proteome</keyword>
<keyword evidence="3" id="KW-1015">Disulfide bond</keyword>
<organism evidence="7 8">
    <name type="scientific">Persicitalea jodogahamensis</name>
    <dbReference type="NCBI Taxonomy" id="402147"/>
    <lineage>
        <taxon>Bacteria</taxon>
        <taxon>Pseudomonadati</taxon>
        <taxon>Bacteroidota</taxon>
        <taxon>Cytophagia</taxon>
        <taxon>Cytophagales</taxon>
        <taxon>Spirosomataceae</taxon>
        <taxon>Persicitalea</taxon>
    </lineage>
</organism>
<protein>
    <recommendedName>
        <fullName evidence="6">Thioredoxin domain-containing protein</fullName>
    </recommendedName>
</protein>
<reference evidence="7 8" key="1">
    <citation type="journal article" date="2014" name="Int. J. Syst. Evol. Microbiol.">
        <title>Complete genome sequence of Corynebacterium casei LMG S-19264T (=DSM 44701T), isolated from a smear-ripened cheese.</title>
        <authorList>
            <consortium name="US DOE Joint Genome Institute (JGI-PGF)"/>
            <person name="Walter F."/>
            <person name="Albersmeier A."/>
            <person name="Kalinowski J."/>
            <person name="Ruckert C."/>
        </authorList>
    </citation>
    <scope>NUCLEOTIDE SEQUENCE [LARGE SCALE GENOMIC DNA]</scope>
    <source>
        <strain evidence="7 8">KCTC 12866</strain>
    </source>
</reference>
<evidence type="ECO:0000256" key="3">
    <source>
        <dbReference type="ARBA" id="ARBA00023157"/>
    </source>
</evidence>
<comment type="caution">
    <text evidence="7">The sequence shown here is derived from an EMBL/GenBank/DDBJ whole genome shotgun (WGS) entry which is preliminary data.</text>
</comment>
<evidence type="ECO:0000313" key="8">
    <source>
        <dbReference type="Proteomes" id="UP000598271"/>
    </source>
</evidence>
<proteinExistence type="predicted"/>
<dbReference type="PROSITE" id="PS51352">
    <property type="entry name" value="THIOREDOXIN_2"/>
    <property type="match status" value="1"/>
</dbReference>
<dbReference type="GO" id="GO:0016209">
    <property type="term" value="F:antioxidant activity"/>
    <property type="evidence" value="ECO:0007669"/>
    <property type="project" value="InterPro"/>
</dbReference>
<feature type="chain" id="PRO_5035310192" description="Thioredoxin domain-containing protein" evidence="5">
    <location>
        <begin position="25"/>
        <end position="482"/>
    </location>
</feature>
<dbReference type="GO" id="GO:0017004">
    <property type="term" value="P:cytochrome complex assembly"/>
    <property type="evidence" value="ECO:0007669"/>
    <property type="project" value="UniProtKB-KW"/>
</dbReference>
<evidence type="ECO:0000256" key="5">
    <source>
        <dbReference type="SAM" id="SignalP"/>
    </source>
</evidence>
<dbReference type="EMBL" id="BMXF01000002">
    <property type="protein sequence ID" value="GHB72434.1"/>
    <property type="molecule type" value="Genomic_DNA"/>
</dbReference>
<dbReference type="GO" id="GO:0030313">
    <property type="term" value="C:cell envelope"/>
    <property type="evidence" value="ECO:0007669"/>
    <property type="project" value="UniProtKB-SubCell"/>
</dbReference>
<evidence type="ECO:0000256" key="4">
    <source>
        <dbReference type="ARBA" id="ARBA00023284"/>
    </source>
</evidence>
<dbReference type="InterPro" id="IPR025380">
    <property type="entry name" value="DUF4369"/>
</dbReference>
<keyword evidence="2" id="KW-0201">Cytochrome c-type biogenesis</keyword>
<gene>
    <name evidence="7" type="ORF">GCM10007390_28110</name>
</gene>
<feature type="domain" description="Thioredoxin" evidence="6">
    <location>
        <begin position="334"/>
        <end position="479"/>
    </location>
</feature>
<dbReference type="Pfam" id="PF14289">
    <property type="entry name" value="DUF4369"/>
    <property type="match status" value="1"/>
</dbReference>
<dbReference type="InterPro" id="IPR033395">
    <property type="entry name" value="DUF5106"/>
</dbReference>
<dbReference type="Gene3D" id="3.40.30.10">
    <property type="entry name" value="Glutaredoxin"/>
    <property type="match status" value="1"/>
</dbReference>
<evidence type="ECO:0000256" key="2">
    <source>
        <dbReference type="ARBA" id="ARBA00022748"/>
    </source>
</evidence>
<feature type="signal peptide" evidence="5">
    <location>
        <begin position="1"/>
        <end position="24"/>
    </location>
</feature>
<dbReference type="Pfam" id="PF00578">
    <property type="entry name" value="AhpC-TSA"/>
    <property type="match status" value="1"/>
</dbReference>
<dbReference type="PANTHER" id="PTHR42852:SF6">
    <property type="entry name" value="THIOL:DISULFIDE INTERCHANGE PROTEIN DSBE"/>
    <property type="match status" value="1"/>
</dbReference>
<accession>A0A8J3D4L9</accession>
<comment type="subcellular location">
    <subcellularLocation>
        <location evidence="1">Cell envelope</location>
    </subcellularLocation>
</comment>
<keyword evidence="4" id="KW-0676">Redox-active center</keyword>
<dbReference type="CDD" id="cd02966">
    <property type="entry name" value="TlpA_like_family"/>
    <property type="match status" value="1"/>
</dbReference>
<evidence type="ECO:0000259" key="6">
    <source>
        <dbReference type="PROSITE" id="PS51352"/>
    </source>
</evidence>
<name>A0A8J3D4L9_9BACT</name>
<dbReference type="Pfam" id="PF17127">
    <property type="entry name" value="DUF5106"/>
    <property type="match status" value="1"/>
</dbReference>
<dbReference type="AlphaFoldDB" id="A0A8J3D4L9"/>
<evidence type="ECO:0000256" key="1">
    <source>
        <dbReference type="ARBA" id="ARBA00004196"/>
    </source>
</evidence>
<dbReference type="RefSeq" id="WP_189565092.1">
    <property type="nucleotide sequence ID" value="NZ_BMXF01000002.1"/>
</dbReference>
<dbReference type="InterPro" id="IPR013766">
    <property type="entry name" value="Thioredoxin_domain"/>
</dbReference>
<dbReference type="Proteomes" id="UP000598271">
    <property type="component" value="Unassembled WGS sequence"/>
</dbReference>
<keyword evidence="5" id="KW-0732">Signal</keyword>
<dbReference type="GO" id="GO:0016491">
    <property type="term" value="F:oxidoreductase activity"/>
    <property type="evidence" value="ECO:0007669"/>
    <property type="project" value="InterPro"/>
</dbReference>
<dbReference type="InterPro" id="IPR050553">
    <property type="entry name" value="Thioredoxin_ResA/DsbE_sf"/>
</dbReference>
<dbReference type="InterPro" id="IPR036249">
    <property type="entry name" value="Thioredoxin-like_sf"/>
</dbReference>
<evidence type="ECO:0000313" key="7">
    <source>
        <dbReference type="EMBL" id="GHB72434.1"/>
    </source>
</evidence>
<sequence length="482" mass="54924">MKKGLLAVMGAVLLTFFSGESAIAQGYRIEANLKGLQDTTAILGHYKYNGQQFIAKDTARSDANGLMVFEGKENLPGGLYLILLPGQQKLVQLVYSGKETDFSLQTDTSSIVKSMVVKGSEENQIFYEYQQELGKIMEESNALNLEKKLKSDQVSAALVNKKLNDLQQKFTDYQKKFFEDHADTFTAKLFKVTMEPEVPPAPLLANGRKDSVWVFNYYKNHFWDNFDFADERLLRTPFLQPKLERYVKELIVQVPDSVNKDADALIQKAAKAGNKELKSQIVYYITSEYENPKVVGTEGVFVHMAEKYYLSGQMEVSEDAVKRIGERVASMKPLLVNQVIPNLTLSDPDKKPVSIHGIKADYTVLFFYSPTCGHCKDAAPKLKEFYDTNKAKGAKVLTIATDQSPEDWKKFIKDYKLEELSNGFDYTYKHDFRTEYDVYTTPTIYVLDKNKKIIARKMPIEQLDDFFNFYLRNQEAKSTAAN</sequence>
<dbReference type="InterPro" id="IPR000866">
    <property type="entry name" value="AhpC/TSA"/>
</dbReference>
<dbReference type="SUPFAM" id="SSF52833">
    <property type="entry name" value="Thioredoxin-like"/>
    <property type="match status" value="1"/>
</dbReference>